<feature type="region of interest" description="Disordered" evidence="1">
    <location>
        <begin position="62"/>
        <end position="94"/>
    </location>
</feature>
<keyword evidence="2" id="KW-0436">Ligase</keyword>
<protein>
    <submittedName>
        <fullName evidence="2">O-Antigen ligase</fullName>
    </submittedName>
</protein>
<accession>A0A0D6AZX4</accession>
<dbReference type="EMBL" id="AP014800">
    <property type="protein sequence ID" value="BAQ68009.1"/>
    <property type="molecule type" value="Genomic_DNA"/>
</dbReference>
<sequence length="94" mass="10089">MAIITAMHLSSPIVPWANAPLAPEIRTVERAAAIRWDRYIVMPPAFVFWLTRARRCEIRGTLRTGAEAGSDLPAGGPGRSGPEPPLEANVPTGS</sequence>
<dbReference type="KEGG" id="rsu:NHU_00841"/>
<name>A0A0D6AZX4_RHOSU</name>
<dbReference type="AlphaFoldDB" id="A0A0D6AZX4"/>
<dbReference type="GO" id="GO:0016874">
    <property type="term" value="F:ligase activity"/>
    <property type="evidence" value="ECO:0007669"/>
    <property type="project" value="UniProtKB-KW"/>
</dbReference>
<evidence type="ECO:0000313" key="3">
    <source>
        <dbReference type="Proteomes" id="UP000064912"/>
    </source>
</evidence>
<organism evidence="2 3">
    <name type="scientific">Rhodovulum sulfidophilum</name>
    <name type="common">Rhodobacter sulfidophilus</name>
    <dbReference type="NCBI Taxonomy" id="35806"/>
    <lineage>
        <taxon>Bacteria</taxon>
        <taxon>Pseudomonadati</taxon>
        <taxon>Pseudomonadota</taxon>
        <taxon>Alphaproteobacteria</taxon>
        <taxon>Rhodobacterales</taxon>
        <taxon>Paracoccaceae</taxon>
        <taxon>Rhodovulum</taxon>
    </lineage>
</organism>
<proteinExistence type="predicted"/>
<evidence type="ECO:0000313" key="2">
    <source>
        <dbReference type="EMBL" id="BAQ68009.1"/>
    </source>
</evidence>
<gene>
    <name evidence="2" type="ORF">NHU_00841</name>
</gene>
<dbReference type="Proteomes" id="UP000064912">
    <property type="component" value="Chromosome"/>
</dbReference>
<reference evidence="2 3" key="1">
    <citation type="submission" date="2015-02" db="EMBL/GenBank/DDBJ databases">
        <title>Genome sequene of Rhodovulum sulfidophilum DSM 2351.</title>
        <authorList>
            <person name="Nagao N."/>
        </authorList>
    </citation>
    <scope>NUCLEOTIDE SEQUENCE [LARGE SCALE GENOMIC DNA]</scope>
    <source>
        <strain evidence="2 3">DSM 2351</strain>
    </source>
</reference>
<evidence type="ECO:0000256" key="1">
    <source>
        <dbReference type="SAM" id="MobiDB-lite"/>
    </source>
</evidence>